<dbReference type="SUPFAM" id="SSF56219">
    <property type="entry name" value="DNase I-like"/>
    <property type="match status" value="1"/>
</dbReference>
<keyword evidence="3" id="KW-1185">Reference proteome</keyword>
<dbReference type="Proteomes" id="UP000054549">
    <property type="component" value="Unassembled WGS sequence"/>
</dbReference>
<evidence type="ECO:0000259" key="1">
    <source>
        <dbReference type="Pfam" id="PF14529"/>
    </source>
</evidence>
<name>A0A0C2SBT3_AMAMK</name>
<evidence type="ECO:0000313" key="2">
    <source>
        <dbReference type="EMBL" id="KIL60325.1"/>
    </source>
</evidence>
<feature type="domain" description="Endonuclease/exonuclease/phosphatase" evidence="1">
    <location>
        <begin position="125"/>
        <end position="228"/>
    </location>
</feature>
<dbReference type="Pfam" id="PF14529">
    <property type="entry name" value="Exo_endo_phos_2"/>
    <property type="match status" value="1"/>
</dbReference>
<dbReference type="InterPro" id="IPR005135">
    <property type="entry name" value="Endo/exonuclease/phosphatase"/>
</dbReference>
<evidence type="ECO:0000313" key="3">
    <source>
        <dbReference type="Proteomes" id="UP000054549"/>
    </source>
</evidence>
<gene>
    <name evidence="2" type="ORF">M378DRAFT_83863</name>
</gene>
<dbReference type="EMBL" id="KN818300">
    <property type="protein sequence ID" value="KIL60325.1"/>
    <property type="molecule type" value="Genomic_DNA"/>
</dbReference>
<dbReference type="Gene3D" id="3.60.10.10">
    <property type="entry name" value="Endonuclease/exonuclease/phosphatase"/>
    <property type="match status" value="1"/>
</dbReference>
<accession>A0A0C2SBT3</accession>
<sequence length="335" mass="38352">MIQDTNKLNYLFQNVHKNIKHLQSLLDLHANDTDICFFQEVPFYLIRRLPSFDDPNGTPFTNTAIHGAWVLVNQFERFGDLTQVATYVNKKVLSTHSIFVDPFTFNDCNILHTRLTNNETNDSMSMVNVYNNPSRANVQTMNRLLNNMKYVEDLAILQGDFNLHHEEWDDTDDNSPNAEALLQETFIMDLLLINNDKIPTWIHDTNRSSVTDLVFVSSAALTALESSLTIDAHGRGPGDHAIIRLTFTNRMGPQPIRYIKPGSDEEKSFFSSLSSLINTFFPVEGLDSAEKIETNVNSFMDSTERLWLEKSRTIKPNSRPVQWWNDDCTTAKDNL</sequence>
<dbReference type="OrthoDB" id="3070505at2759"/>
<proteinExistence type="predicted"/>
<protein>
    <recommendedName>
        <fullName evidence="1">Endonuclease/exonuclease/phosphatase domain-containing protein</fullName>
    </recommendedName>
</protein>
<reference evidence="2 3" key="1">
    <citation type="submission" date="2014-04" db="EMBL/GenBank/DDBJ databases">
        <title>Evolutionary Origins and Diversification of the Mycorrhizal Mutualists.</title>
        <authorList>
            <consortium name="DOE Joint Genome Institute"/>
            <consortium name="Mycorrhizal Genomics Consortium"/>
            <person name="Kohler A."/>
            <person name="Kuo A."/>
            <person name="Nagy L.G."/>
            <person name="Floudas D."/>
            <person name="Copeland A."/>
            <person name="Barry K.W."/>
            <person name="Cichocki N."/>
            <person name="Veneault-Fourrey C."/>
            <person name="LaButti K."/>
            <person name="Lindquist E.A."/>
            <person name="Lipzen A."/>
            <person name="Lundell T."/>
            <person name="Morin E."/>
            <person name="Murat C."/>
            <person name="Riley R."/>
            <person name="Ohm R."/>
            <person name="Sun H."/>
            <person name="Tunlid A."/>
            <person name="Henrissat B."/>
            <person name="Grigoriev I.V."/>
            <person name="Hibbett D.S."/>
            <person name="Martin F."/>
        </authorList>
    </citation>
    <scope>NUCLEOTIDE SEQUENCE [LARGE SCALE GENOMIC DNA]</scope>
    <source>
        <strain evidence="2 3">Koide BX008</strain>
    </source>
</reference>
<organism evidence="2 3">
    <name type="scientific">Amanita muscaria (strain Koide BX008)</name>
    <dbReference type="NCBI Taxonomy" id="946122"/>
    <lineage>
        <taxon>Eukaryota</taxon>
        <taxon>Fungi</taxon>
        <taxon>Dikarya</taxon>
        <taxon>Basidiomycota</taxon>
        <taxon>Agaricomycotina</taxon>
        <taxon>Agaricomycetes</taxon>
        <taxon>Agaricomycetidae</taxon>
        <taxon>Agaricales</taxon>
        <taxon>Pluteineae</taxon>
        <taxon>Amanitaceae</taxon>
        <taxon>Amanita</taxon>
    </lineage>
</organism>
<dbReference type="HOGENOM" id="CLU_022434_1_0_1"/>
<feature type="non-terminal residue" evidence="2">
    <location>
        <position position="335"/>
    </location>
</feature>
<dbReference type="InParanoid" id="A0A0C2SBT3"/>
<dbReference type="GO" id="GO:0003824">
    <property type="term" value="F:catalytic activity"/>
    <property type="evidence" value="ECO:0007669"/>
    <property type="project" value="InterPro"/>
</dbReference>
<dbReference type="AlphaFoldDB" id="A0A0C2SBT3"/>
<dbReference type="InterPro" id="IPR036691">
    <property type="entry name" value="Endo/exonu/phosph_ase_sf"/>
</dbReference>